<reference evidence="2 3" key="1">
    <citation type="submission" date="2019-08" db="EMBL/GenBank/DDBJ databases">
        <authorList>
            <person name="Dhanesh K."/>
            <person name="Kumar G."/>
            <person name="Sasikala C."/>
            <person name="Venkata Ramana C."/>
        </authorList>
    </citation>
    <scope>NUCLEOTIDE SEQUENCE [LARGE SCALE GENOMIC DNA]</scope>
    <source>
        <strain evidence="2 3">JC645</strain>
    </source>
</reference>
<evidence type="ECO:0000256" key="1">
    <source>
        <dbReference type="SAM" id="SignalP"/>
    </source>
</evidence>
<evidence type="ECO:0000313" key="3">
    <source>
        <dbReference type="Proteomes" id="UP000324479"/>
    </source>
</evidence>
<comment type="caution">
    <text evidence="2">The sequence shown here is derived from an EMBL/GenBank/DDBJ whole genome shotgun (WGS) entry which is preliminary data.</text>
</comment>
<accession>A0A5M6DHW4</accession>
<dbReference type="Proteomes" id="UP000324479">
    <property type="component" value="Unassembled WGS sequence"/>
</dbReference>
<proteinExistence type="predicted"/>
<feature type="chain" id="PRO_5024456051" description="Lytic murein transglycosylase" evidence="1">
    <location>
        <begin position="28"/>
        <end position="139"/>
    </location>
</feature>
<dbReference type="EMBL" id="VWOX01000001">
    <property type="protein sequence ID" value="KAA5547147.1"/>
    <property type="molecule type" value="Genomic_DNA"/>
</dbReference>
<evidence type="ECO:0000313" key="2">
    <source>
        <dbReference type="EMBL" id="KAA5547147.1"/>
    </source>
</evidence>
<feature type="signal peptide" evidence="1">
    <location>
        <begin position="1"/>
        <end position="27"/>
    </location>
</feature>
<gene>
    <name evidence="2" type="ORF">FYK55_01670</name>
</gene>
<dbReference type="RefSeq" id="WP_150074257.1">
    <property type="nucleotide sequence ID" value="NZ_VWOX01000001.1"/>
</dbReference>
<organism evidence="2 3">
    <name type="scientific">Roseiconus nitratireducens</name>
    <dbReference type="NCBI Taxonomy" id="2605748"/>
    <lineage>
        <taxon>Bacteria</taxon>
        <taxon>Pseudomonadati</taxon>
        <taxon>Planctomycetota</taxon>
        <taxon>Planctomycetia</taxon>
        <taxon>Pirellulales</taxon>
        <taxon>Pirellulaceae</taxon>
        <taxon>Roseiconus</taxon>
    </lineage>
</organism>
<sequence length="139" mass="15471">MHSKFASVSILSLTLLAVLATESPVAAQITAPQILSAVPSQQASLDEFLINRLRATTAGQQSYVREVVKLVDEKKLERRLVLAMERYARRKSPYFPLPVFERAMRYQGAKQGVTVPMIKEIVARDGETAARAVSDSRIR</sequence>
<keyword evidence="3" id="KW-1185">Reference proteome</keyword>
<protein>
    <recommendedName>
        <fullName evidence="4">Lytic murein transglycosylase</fullName>
    </recommendedName>
</protein>
<evidence type="ECO:0008006" key="4">
    <source>
        <dbReference type="Google" id="ProtNLM"/>
    </source>
</evidence>
<name>A0A5M6DHW4_9BACT</name>
<dbReference type="AlphaFoldDB" id="A0A5M6DHW4"/>
<keyword evidence="1" id="KW-0732">Signal</keyword>